<dbReference type="OMA" id="THIVHEK"/>
<dbReference type="GeneID" id="17326157"/>
<organism evidence="1 2">
    <name type="scientific">Chondrus crispus</name>
    <name type="common">Carrageen Irish moss</name>
    <name type="synonym">Polymorpha crispa</name>
    <dbReference type="NCBI Taxonomy" id="2769"/>
    <lineage>
        <taxon>Eukaryota</taxon>
        <taxon>Rhodophyta</taxon>
        <taxon>Florideophyceae</taxon>
        <taxon>Rhodymeniophycidae</taxon>
        <taxon>Gigartinales</taxon>
        <taxon>Gigartinaceae</taxon>
        <taxon>Chondrus</taxon>
    </lineage>
</organism>
<dbReference type="Gramene" id="CDF38544">
    <property type="protein sequence ID" value="CDF38544"/>
    <property type="gene ID" value="CHC_T00001118001"/>
</dbReference>
<evidence type="ECO:0000313" key="2">
    <source>
        <dbReference type="Proteomes" id="UP000012073"/>
    </source>
</evidence>
<dbReference type="PhylomeDB" id="R7QKF3"/>
<dbReference type="RefSeq" id="XP_005718437.1">
    <property type="nucleotide sequence ID" value="XM_005718380.1"/>
</dbReference>
<dbReference type="EMBL" id="HG001941">
    <property type="protein sequence ID" value="CDF38544.1"/>
    <property type="molecule type" value="Genomic_DNA"/>
</dbReference>
<dbReference type="KEGG" id="ccp:CHC_T00001118001"/>
<dbReference type="PANTHER" id="PTHR47150:SF5">
    <property type="entry name" value="OS07G0546750 PROTEIN"/>
    <property type="match status" value="1"/>
</dbReference>
<dbReference type="PANTHER" id="PTHR47150">
    <property type="entry name" value="OS12G0169200 PROTEIN"/>
    <property type="match status" value="1"/>
</dbReference>
<dbReference type="Proteomes" id="UP000012073">
    <property type="component" value="Unassembled WGS sequence"/>
</dbReference>
<proteinExistence type="predicted"/>
<protein>
    <recommendedName>
        <fullName evidence="3">DDE Tnp4 domain-containing protein</fullName>
    </recommendedName>
</protein>
<dbReference type="InterPro" id="IPR006912">
    <property type="entry name" value="Harbinger_derived_prot"/>
</dbReference>
<evidence type="ECO:0000313" key="1">
    <source>
        <dbReference type="EMBL" id="CDF38544.1"/>
    </source>
</evidence>
<name>R7QKF3_CHOCR</name>
<gene>
    <name evidence="1" type="ORF">CHC_T00001118001</name>
</gene>
<reference evidence="2" key="1">
    <citation type="journal article" date="2013" name="Proc. Natl. Acad. Sci. U.S.A.">
        <title>Genome structure and metabolic features in the red seaweed Chondrus crispus shed light on evolution of the Archaeplastida.</title>
        <authorList>
            <person name="Collen J."/>
            <person name="Porcel B."/>
            <person name="Carre W."/>
            <person name="Ball S.G."/>
            <person name="Chaparro C."/>
            <person name="Tonon T."/>
            <person name="Barbeyron T."/>
            <person name="Michel G."/>
            <person name="Noel B."/>
            <person name="Valentin K."/>
            <person name="Elias M."/>
            <person name="Artiguenave F."/>
            <person name="Arun A."/>
            <person name="Aury J.M."/>
            <person name="Barbosa-Neto J.F."/>
            <person name="Bothwell J.H."/>
            <person name="Bouget F.Y."/>
            <person name="Brillet L."/>
            <person name="Cabello-Hurtado F."/>
            <person name="Capella-Gutierrez S."/>
            <person name="Charrier B."/>
            <person name="Cladiere L."/>
            <person name="Cock J.M."/>
            <person name="Coelho S.M."/>
            <person name="Colleoni C."/>
            <person name="Czjzek M."/>
            <person name="Da Silva C."/>
            <person name="Delage L."/>
            <person name="Denoeud F."/>
            <person name="Deschamps P."/>
            <person name="Dittami S.M."/>
            <person name="Gabaldon T."/>
            <person name="Gachon C.M."/>
            <person name="Groisillier A."/>
            <person name="Herve C."/>
            <person name="Jabbari K."/>
            <person name="Katinka M."/>
            <person name="Kloareg B."/>
            <person name="Kowalczyk N."/>
            <person name="Labadie K."/>
            <person name="Leblanc C."/>
            <person name="Lopez P.J."/>
            <person name="McLachlan D.H."/>
            <person name="Meslet-Cladiere L."/>
            <person name="Moustafa A."/>
            <person name="Nehr Z."/>
            <person name="Nyvall Collen P."/>
            <person name="Panaud O."/>
            <person name="Partensky F."/>
            <person name="Poulain J."/>
            <person name="Rensing S.A."/>
            <person name="Rousvoal S."/>
            <person name="Samson G."/>
            <person name="Symeonidi A."/>
            <person name="Weissenbach J."/>
            <person name="Zambounis A."/>
            <person name="Wincker P."/>
            <person name="Boyen C."/>
        </authorList>
    </citation>
    <scope>NUCLEOTIDE SEQUENCE [LARGE SCALE GENOMIC DNA]</scope>
    <source>
        <strain evidence="2">cv. Stackhouse</strain>
    </source>
</reference>
<evidence type="ECO:0008006" key="3">
    <source>
        <dbReference type="Google" id="ProtNLM"/>
    </source>
</evidence>
<dbReference type="AlphaFoldDB" id="R7QKF3"/>
<dbReference type="Pfam" id="PF04827">
    <property type="entry name" value="Plant_tran"/>
    <property type="match status" value="1"/>
</dbReference>
<dbReference type="OrthoDB" id="124998at2759"/>
<keyword evidence="2" id="KW-1185">Reference proteome</keyword>
<sequence length="432" mass="48354">MEFLDPFEDDVVVVCIAEQTRAAGAAVSAVAGNSGGALVSSAAGSGIGRMPNVDRAFEEAWKRLQDYYLGSNRRYSEKTFARRFRMSQSTFDTIYNAVSSRGEFQRKPNALGELGLFPVQRMVAALRMLAYGTAADAVDEYLRISESSALLSLQLFCNAVCEEFGEEYARQPNADDLTRILAINERRGFPGCLGSIDCQRRRWERCPVAFAGQFTRKEKKPTVVLEAICDRELWIWHAFFGCPGSLNDLNVLNMSSTMASVLEGKHPPRFSFVVDGTTYNTPYYFADGIYPSWAMFIKTLRKSSSPEAKRFSAAQEAVRKDIERAFGVLVARFHILKAPCLLRDRTTMASVMRACIIMHNMVVESRRDDYESGHYNASASFEFGISTNLAAFHAWANTVEKRLNEFTSRTGHSALRQSLIRHIWSRFGAGNG</sequence>
<accession>R7QKF3</accession>